<dbReference type="Gene3D" id="1.10.1040.10">
    <property type="entry name" value="N-(1-d-carboxylethyl)-l-norvaline Dehydrogenase, domain 2"/>
    <property type="match status" value="1"/>
</dbReference>
<dbReference type="InterPro" id="IPR013328">
    <property type="entry name" value="6PGD_dom2"/>
</dbReference>
<dbReference type="SUPFAM" id="SSF48179">
    <property type="entry name" value="6-phosphogluconate dehydrogenase C-terminal domain-like"/>
    <property type="match status" value="1"/>
</dbReference>
<dbReference type="InterPro" id="IPR008927">
    <property type="entry name" value="6-PGluconate_DH-like_C_sf"/>
</dbReference>
<accession>A0A1B1YSM4</accession>
<dbReference type="EMBL" id="CP014671">
    <property type="protein sequence ID" value="ANX03746.1"/>
    <property type="molecule type" value="Genomic_DNA"/>
</dbReference>
<evidence type="ECO:0000259" key="4">
    <source>
        <dbReference type="Pfam" id="PF03446"/>
    </source>
</evidence>
<evidence type="ECO:0000259" key="5">
    <source>
        <dbReference type="Pfam" id="PF14833"/>
    </source>
</evidence>
<protein>
    <recommendedName>
        <fullName evidence="8">3-hydroxyisobutyrate dehydrogenase</fullName>
    </recommendedName>
</protein>
<dbReference type="SUPFAM" id="SSF51735">
    <property type="entry name" value="NAD(P)-binding Rossmann-fold domains"/>
    <property type="match status" value="1"/>
</dbReference>
<dbReference type="Pfam" id="PF14833">
    <property type="entry name" value="NAD_binding_11"/>
    <property type="match status" value="1"/>
</dbReference>
<dbReference type="STRING" id="1810504.PG2T_05755"/>
<proteinExistence type="predicted"/>
<sequence>MSQHIGVIGLGSLGANMARLLAEDGYAVHAYDLDGARTANAAEHAGVTGHNSARAVAEASTLVLLSLPQSEAVAAACLGPGGLIEGASRGLLVVDTTSGYPERTKEIAAELAAAGVRYVDAAITGEEGGAKALPKRALTFCVGGGEADVAQARPILERMARYVYHVGPLGAGQIVKMVNNMVGSAAGVAAIEGLLIAAKHGIDVKMAAQVLDKGTGMNFFCRHPDFALTPGVEGGFQLGLMTKDLRHMSEFARRSDVPALVTDHIFHLFELFVREQGYGADILRQVDVMQKWAGVRLDGTPVE</sequence>
<evidence type="ECO:0008006" key="8">
    <source>
        <dbReference type="Google" id="ProtNLM"/>
    </source>
</evidence>
<dbReference type="Proteomes" id="UP000092952">
    <property type="component" value="Chromosome"/>
</dbReference>
<keyword evidence="2" id="KW-0520">NAD</keyword>
<reference evidence="7" key="1">
    <citation type="submission" date="2016-03" db="EMBL/GenBank/DDBJ databases">
        <title>Complete genome sequence of Solimmundus cernigliae, representing a novel lineage of polycyclic aromatic hydrocarbon degraders within the Gammaproteobacteria.</title>
        <authorList>
            <person name="Singleton D.R."/>
            <person name="Dickey A.N."/>
            <person name="Scholl E.H."/>
            <person name="Wright F.A."/>
            <person name="Aitken M.D."/>
        </authorList>
    </citation>
    <scope>NUCLEOTIDE SEQUENCE [LARGE SCALE GENOMIC DNA]</scope>
    <source>
        <strain evidence="7">TR3.2</strain>
    </source>
</reference>
<dbReference type="KEGG" id="gbi:PG2T_05755"/>
<dbReference type="OrthoDB" id="9786703at2"/>
<dbReference type="InterPro" id="IPR015815">
    <property type="entry name" value="HIBADH-related"/>
</dbReference>
<dbReference type="PROSITE" id="PS00065">
    <property type="entry name" value="D_2_HYDROXYACID_DH_1"/>
    <property type="match status" value="1"/>
</dbReference>
<dbReference type="PIRSF" id="PIRSF000103">
    <property type="entry name" value="HIBADH"/>
    <property type="match status" value="1"/>
</dbReference>
<evidence type="ECO:0000256" key="1">
    <source>
        <dbReference type="ARBA" id="ARBA00023002"/>
    </source>
</evidence>
<feature type="active site" evidence="3">
    <location>
        <position position="176"/>
    </location>
</feature>
<evidence type="ECO:0000256" key="2">
    <source>
        <dbReference type="ARBA" id="ARBA00023027"/>
    </source>
</evidence>
<dbReference type="PANTHER" id="PTHR22981:SF7">
    <property type="entry name" value="3-HYDROXYISOBUTYRATE DEHYDROGENASE, MITOCHONDRIAL"/>
    <property type="match status" value="1"/>
</dbReference>
<name>A0A1B1YSM4_9GAMM</name>
<evidence type="ECO:0000313" key="6">
    <source>
        <dbReference type="EMBL" id="ANX03746.1"/>
    </source>
</evidence>
<gene>
    <name evidence="6" type="ORF">PG2T_05755</name>
</gene>
<feature type="domain" description="3-hydroxyisobutyrate dehydrogenase-like NAD-binding" evidence="5">
    <location>
        <begin position="170"/>
        <end position="284"/>
    </location>
</feature>
<organism evidence="6 7">
    <name type="scientific">Immundisolibacter cernigliae</name>
    <dbReference type="NCBI Taxonomy" id="1810504"/>
    <lineage>
        <taxon>Bacteria</taxon>
        <taxon>Pseudomonadati</taxon>
        <taxon>Pseudomonadota</taxon>
        <taxon>Gammaproteobacteria</taxon>
        <taxon>Immundisolibacterales</taxon>
        <taxon>Immundisolibacteraceae</taxon>
        <taxon>Immundisolibacter</taxon>
    </lineage>
</organism>
<dbReference type="GO" id="GO:0051287">
    <property type="term" value="F:NAD binding"/>
    <property type="evidence" value="ECO:0007669"/>
    <property type="project" value="InterPro"/>
</dbReference>
<evidence type="ECO:0000313" key="7">
    <source>
        <dbReference type="Proteomes" id="UP000092952"/>
    </source>
</evidence>
<dbReference type="RefSeq" id="WP_068803358.1">
    <property type="nucleotide sequence ID" value="NZ_CP014671.1"/>
</dbReference>
<dbReference type="GO" id="GO:0050661">
    <property type="term" value="F:NADP binding"/>
    <property type="evidence" value="ECO:0007669"/>
    <property type="project" value="InterPro"/>
</dbReference>
<dbReference type="InterPro" id="IPR006115">
    <property type="entry name" value="6PGDH_NADP-bd"/>
</dbReference>
<dbReference type="GO" id="GO:0016616">
    <property type="term" value="F:oxidoreductase activity, acting on the CH-OH group of donors, NAD or NADP as acceptor"/>
    <property type="evidence" value="ECO:0007669"/>
    <property type="project" value="UniProtKB-ARBA"/>
</dbReference>
<evidence type="ECO:0000256" key="3">
    <source>
        <dbReference type="PIRSR" id="PIRSR000103-1"/>
    </source>
</evidence>
<dbReference type="InterPro" id="IPR036291">
    <property type="entry name" value="NAD(P)-bd_dom_sf"/>
</dbReference>
<keyword evidence="1" id="KW-0560">Oxidoreductase</keyword>
<dbReference type="InParanoid" id="A0A1B1YSM4"/>
<dbReference type="AlphaFoldDB" id="A0A1B1YSM4"/>
<feature type="domain" description="6-phosphogluconate dehydrogenase NADP-binding" evidence="4">
    <location>
        <begin position="5"/>
        <end position="167"/>
    </location>
</feature>
<dbReference type="PANTHER" id="PTHR22981">
    <property type="entry name" value="3-HYDROXYISOBUTYRATE DEHYDROGENASE-RELATED"/>
    <property type="match status" value="1"/>
</dbReference>
<keyword evidence="7" id="KW-1185">Reference proteome</keyword>
<dbReference type="Gene3D" id="3.40.50.720">
    <property type="entry name" value="NAD(P)-binding Rossmann-like Domain"/>
    <property type="match status" value="1"/>
</dbReference>
<dbReference type="InterPro" id="IPR029154">
    <property type="entry name" value="HIBADH-like_NADP-bd"/>
</dbReference>
<dbReference type="Pfam" id="PF03446">
    <property type="entry name" value="NAD_binding_2"/>
    <property type="match status" value="1"/>
</dbReference>
<dbReference type="InterPro" id="IPR029752">
    <property type="entry name" value="D-isomer_DH_CS1"/>
</dbReference>